<sequence>MPPRVSLGAFLANARSALTAPAAQRASPLTLVVGNESADLDSLCSAVVYAYLRTHAPPHTLHIPISNLPRDDLKLRPEMTAALAHARLRPSDLLTLDELPADLAAEDTRWVLVDHNALTGDLASKYASSVVGCVDHHAEEDKVPQDTGDEPRVVEKCGSCSSLVVEYCRPAWEEALARRPRDGGEDADTDADVDEHLARLSLAAILIDTTNLKSADKTTDRDVAAVSFLEGLTPAPPYARDALFDEISAVKEDISSLGFRDVFRKDYKQWEDRRQVMGTSAVVRNLEYLLLDKAGGDQSALLDAFREWAREKGLDIGVIMTTANPEGRFERDLLLWAFNEAAVESCKAFYEGYKEELGLETWGGGRLDEAAGGEWRMAWRQRNLSSSRKQVAPMLREAIKGGGTRL</sequence>
<dbReference type="Gene3D" id="3.90.1640.10">
    <property type="entry name" value="inorganic pyrophosphatase (n-terminal core)"/>
    <property type="match status" value="1"/>
</dbReference>
<dbReference type="GO" id="GO:0046872">
    <property type="term" value="F:metal ion binding"/>
    <property type="evidence" value="ECO:0007669"/>
    <property type="project" value="UniProtKB-KW"/>
</dbReference>
<dbReference type="RefSeq" id="XP_018151110.1">
    <property type="nucleotide sequence ID" value="XM_018308792.1"/>
</dbReference>
<dbReference type="Proteomes" id="UP000092177">
    <property type="component" value="Chromosome 10"/>
</dbReference>
<evidence type="ECO:0000256" key="3">
    <source>
        <dbReference type="ARBA" id="ARBA00022801"/>
    </source>
</evidence>
<dbReference type="EMBL" id="LTAN01000010">
    <property type="protein sequence ID" value="OBR02592.1"/>
    <property type="molecule type" value="Genomic_DNA"/>
</dbReference>
<protein>
    <submittedName>
        <fullName evidence="6">Exopolyphosphatase</fullName>
    </submittedName>
</protein>
<dbReference type="InterPro" id="IPR004097">
    <property type="entry name" value="DHHA2"/>
</dbReference>
<evidence type="ECO:0000256" key="4">
    <source>
        <dbReference type="ARBA" id="ARBA00023211"/>
    </source>
</evidence>
<dbReference type="KEGG" id="chig:CH63R_13818"/>
<comment type="cofactor">
    <cofactor evidence="1">
        <name>Mn(2+)</name>
        <dbReference type="ChEBI" id="CHEBI:29035"/>
    </cofactor>
</comment>
<dbReference type="PANTHER" id="PTHR12112:SF39">
    <property type="entry name" value="EG:152A3.5 PROTEIN (FBGN0003116_PN PROTEIN)"/>
    <property type="match status" value="1"/>
</dbReference>
<dbReference type="GeneID" id="28872899"/>
<evidence type="ECO:0000256" key="1">
    <source>
        <dbReference type="ARBA" id="ARBA00001936"/>
    </source>
</evidence>
<proteinExistence type="predicted"/>
<dbReference type="InterPro" id="IPR001667">
    <property type="entry name" value="DDH_dom"/>
</dbReference>
<evidence type="ECO:0000313" key="6">
    <source>
        <dbReference type="EMBL" id="OBR02592.1"/>
    </source>
</evidence>
<dbReference type="VEuPathDB" id="FungiDB:CH63R_13818"/>
<dbReference type="PANTHER" id="PTHR12112">
    <property type="entry name" value="BNIP - RELATED"/>
    <property type="match status" value="1"/>
</dbReference>
<keyword evidence="7" id="KW-1185">Reference proteome</keyword>
<feature type="domain" description="DHHA2" evidence="5">
    <location>
        <begin position="244"/>
        <end position="399"/>
    </location>
</feature>
<accession>A0A1B7XS41</accession>
<keyword evidence="3" id="KW-0378">Hydrolase</keyword>
<dbReference type="Pfam" id="PF02833">
    <property type="entry name" value="DHHA2"/>
    <property type="match status" value="1"/>
</dbReference>
<dbReference type="GO" id="GO:0004309">
    <property type="term" value="F:exopolyphosphatase activity"/>
    <property type="evidence" value="ECO:0007669"/>
    <property type="project" value="TreeGrafter"/>
</dbReference>
<dbReference type="OrthoDB" id="374045at2759"/>
<evidence type="ECO:0000313" key="7">
    <source>
        <dbReference type="Proteomes" id="UP000092177"/>
    </source>
</evidence>
<keyword evidence="2" id="KW-0479">Metal-binding</keyword>
<keyword evidence="4" id="KW-0464">Manganese</keyword>
<dbReference type="Pfam" id="PF01368">
    <property type="entry name" value="DHH"/>
    <property type="match status" value="1"/>
</dbReference>
<dbReference type="AlphaFoldDB" id="A0A1B7XS41"/>
<reference evidence="7" key="1">
    <citation type="journal article" date="2017" name="BMC Genomics">
        <title>Gapless genome assembly of Colletotrichum higginsianum reveals chromosome structure and association of transposable elements with secondary metabolite gene clusters.</title>
        <authorList>
            <person name="Dallery J.-F."/>
            <person name="Lapalu N."/>
            <person name="Zampounis A."/>
            <person name="Pigne S."/>
            <person name="Luyten I."/>
            <person name="Amselem J."/>
            <person name="Wittenberg A.H.J."/>
            <person name="Zhou S."/>
            <person name="de Queiroz M.V."/>
            <person name="Robin G.P."/>
            <person name="Auger A."/>
            <person name="Hainaut M."/>
            <person name="Henrissat B."/>
            <person name="Kim K.-T."/>
            <person name="Lee Y.-H."/>
            <person name="Lespinet O."/>
            <person name="Schwartz D.C."/>
            <person name="Thon M.R."/>
            <person name="O'Connell R.J."/>
        </authorList>
    </citation>
    <scope>NUCLEOTIDE SEQUENCE [LARGE SCALE GENOMIC DNA]</scope>
    <source>
        <strain evidence="7">IMI 349063</strain>
    </source>
</reference>
<evidence type="ECO:0000259" key="5">
    <source>
        <dbReference type="SMART" id="SM01131"/>
    </source>
</evidence>
<dbReference type="GO" id="GO:0005737">
    <property type="term" value="C:cytoplasm"/>
    <property type="evidence" value="ECO:0007669"/>
    <property type="project" value="InterPro"/>
</dbReference>
<dbReference type="SMART" id="SM01131">
    <property type="entry name" value="DHHA2"/>
    <property type="match status" value="1"/>
</dbReference>
<dbReference type="Gene3D" id="3.10.310.20">
    <property type="entry name" value="DHHA2 domain"/>
    <property type="match status" value="1"/>
</dbReference>
<evidence type="ECO:0000256" key="2">
    <source>
        <dbReference type="ARBA" id="ARBA00022723"/>
    </source>
</evidence>
<dbReference type="SUPFAM" id="SSF64182">
    <property type="entry name" value="DHH phosphoesterases"/>
    <property type="match status" value="1"/>
</dbReference>
<dbReference type="InterPro" id="IPR038763">
    <property type="entry name" value="DHH_sf"/>
</dbReference>
<gene>
    <name evidence="6" type="ORF">CH63R_13818</name>
</gene>
<name>A0A1B7XS41_COLHI</name>
<dbReference type="InterPro" id="IPR038222">
    <property type="entry name" value="DHHA2_dom_sf"/>
</dbReference>
<comment type="caution">
    <text evidence="6">The sequence shown here is derived from an EMBL/GenBank/DDBJ whole genome shotgun (WGS) entry which is preliminary data.</text>
</comment>
<organism evidence="6 7">
    <name type="scientific">Colletotrichum higginsianum (strain IMI 349063)</name>
    <name type="common">Crucifer anthracnose fungus</name>
    <dbReference type="NCBI Taxonomy" id="759273"/>
    <lineage>
        <taxon>Eukaryota</taxon>
        <taxon>Fungi</taxon>
        <taxon>Dikarya</taxon>
        <taxon>Ascomycota</taxon>
        <taxon>Pezizomycotina</taxon>
        <taxon>Sordariomycetes</taxon>
        <taxon>Hypocreomycetidae</taxon>
        <taxon>Glomerellales</taxon>
        <taxon>Glomerellaceae</taxon>
        <taxon>Colletotrichum</taxon>
        <taxon>Colletotrichum destructivum species complex</taxon>
    </lineage>
</organism>